<dbReference type="Proteomes" id="UP001156672">
    <property type="component" value="Unassembled WGS sequence"/>
</dbReference>
<reference evidence="2" key="1">
    <citation type="journal article" date="2019" name="Int. J. Syst. Evol. Microbiol.">
        <title>The Global Catalogue of Microorganisms (GCM) 10K type strain sequencing project: providing services to taxonomists for standard genome sequencing and annotation.</title>
        <authorList>
            <consortium name="The Broad Institute Genomics Platform"/>
            <consortium name="The Broad Institute Genome Sequencing Center for Infectious Disease"/>
            <person name="Wu L."/>
            <person name="Ma J."/>
        </authorList>
    </citation>
    <scope>NUCLEOTIDE SEQUENCE [LARGE SCALE GENOMIC DNA]</scope>
    <source>
        <strain evidence="2">NBRC 3250</strain>
    </source>
</reference>
<comment type="caution">
    <text evidence="1">The sequence shown here is derived from an EMBL/GenBank/DDBJ whole genome shotgun (WGS) entry which is preliminary data.</text>
</comment>
<name>A0ABQ5X1W1_9PROT</name>
<proteinExistence type="predicted"/>
<gene>
    <name evidence="1" type="ORF">GCM10007866_18540</name>
</gene>
<dbReference type="EMBL" id="BSNW01000017">
    <property type="protein sequence ID" value="GLQ69403.1"/>
    <property type="molecule type" value="Genomic_DNA"/>
</dbReference>
<sequence length="79" mass="8602">MTFQAQQQAFEIRRVKDDAVTPATMRGASMKVPHAVQVLAELRASDAAFEAVQHILKGQGFFECLTHPRSSASMAALIS</sequence>
<protein>
    <submittedName>
        <fullName evidence="1">Uncharacterized protein</fullName>
    </submittedName>
</protein>
<evidence type="ECO:0000313" key="1">
    <source>
        <dbReference type="EMBL" id="GLQ69403.1"/>
    </source>
</evidence>
<evidence type="ECO:0000313" key="2">
    <source>
        <dbReference type="Proteomes" id="UP001156672"/>
    </source>
</evidence>
<accession>A0ABQ5X1W1</accession>
<keyword evidence="2" id="KW-1185">Reference proteome</keyword>
<organism evidence="1 2">
    <name type="scientific">Gluconobacter albidus</name>
    <dbReference type="NCBI Taxonomy" id="318683"/>
    <lineage>
        <taxon>Bacteria</taxon>
        <taxon>Pseudomonadati</taxon>
        <taxon>Pseudomonadota</taxon>
        <taxon>Alphaproteobacteria</taxon>
        <taxon>Acetobacterales</taxon>
        <taxon>Acetobacteraceae</taxon>
        <taxon>Gluconobacter</taxon>
    </lineage>
</organism>